<dbReference type="InterPro" id="IPR046350">
    <property type="entry name" value="Cystatin_sf"/>
</dbReference>
<proteinExistence type="inferred from homology"/>
<keyword evidence="3" id="KW-0789">Thiol protease inhibitor</keyword>
<dbReference type="EMBL" id="WNYA01000003">
    <property type="protein sequence ID" value="KAG8582265.1"/>
    <property type="molecule type" value="Genomic_DNA"/>
</dbReference>
<dbReference type="Gene3D" id="3.10.450.10">
    <property type="match status" value="1"/>
</dbReference>
<dbReference type="GO" id="GO:0005615">
    <property type="term" value="C:extracellular space"/>
    <property type="evidence" value="ECO:0007669"/>
    <property type="project" value="TreeGrafter"/>
</dbReference>
<evidence type="ECO:0000256" key="5">
    <source>
        <dbReference type="SAM" id="SignalP"/>
    </source>
</evidence>
<dbReference type="Proteomes" id="UP000824782">
    <property type="component" value="Unassembled WGS sequence"/>
</dbReference>
<comment type="caution">
    <text evidence="7">The sequence shown here is derived from an EMBL/GenBank/DDBJ whole genome shotgun (WGS) entry which is preliminary data.</text>
</comment>
<feature type="signal peptide" evidence="5">
    <location>
        <begin position="1"/>
        <end position="20"/>
    </location>
</feature>
<gene>
    <name evidence="7" type="ORF">GDO81_007978</name>
</gene>
<evidence type="ECO:0000259" key="6">
    <source>
        <dbReference type="SMART" id="SM00043"/>
    </source>
</evidence>
<dbReference type="GO" id="GO:0031982">
    <property type="term" value="C:vesicle"/>
    <property type="evidence" value="ECO:0007669"/>
    <property type="project" value="TreeGrafter"/>
</dbReference>
<feature type="chain" id="PRO_5043440068" description="Cystatin domain-containing protein" evidence="5">
    <location>
        <begin position="21"/>
        <end position="135"/>
    </location>
</feature>
<evidence type="ECO:0000256" key="1">
    <source>
        <dbReference type="ARBA" id="ARBA00009403"/>
    </source>
</evidence>
<dbReference type="GO" id="GO:0004869">
    <property type="term" value="F:cysteine-type endopeptidase inhibitor activity"/>
    <property type="evidence" value="ECO:0007669"/>
    <property type="project" value="UniProtKB-KW"/>
</dbReference>
<dbReference type="GO" id="GO:0005737">
    <property type="term" value="C:cytoplasm"/>
    <property type="evidence" value="ECO:0007669"/>
    <property type="project" value="TreeGrafter"/>
</dbReference>
<dbReference type="Pfam" id="PF00031">
    <property type="entry name" value="Cystatin"/>
    <property type="match status" value="1"/>
</dbReference>
<evidence type="ECO:0000256" key="4">
    <source>
        <dbReference type="ARBA" id="ARBA00023157"/>
    </source>
</evidence>
<dbReference type="PANTHER" id="PTHR46186">
    <property type="entry name" value="CYSTATIN"/>
    <property type="match status" value="1"/>
</dbReference>
<evidence type="ECO:0000313" key="8">
    <source>
        <dbReference type="Proteomes" id="UP000824782"/>
    </source>
</evidence>
<evidence type="ECO:0000256" key="2">
    <source>
        <dbReference type="ARBA" id="ARBA00022690"/>
    </source>
</evidence>
<evidence type="ECO:0000256" key="3">
    <source>
        <dbReference type="ARBA" id="ARBA00022704"/>
    </source>
</evidence>
<keyword evidence="4" id="KW-1015">Disulfide bond</keyword>
<dbReference type="PANTHER" id="PTHR46186:SF2">
    <property type="entry name" value="CYSTATIN"/>
    <property type="match status" value="1"/>
</dbReference>
<organism evidence="7 8">
    <name type="scientific">Engystomops pustulosus</name>
    <name type="common">Tungara frog</name>
    <name type="synonym">Physalaemus pustulosus</name>
    <dbReference type="NCBI Taxonomy" id="76066"/>
    <lineage>
        <taxon>Eukaryota</taxon>
        <taxon>Metazoa</taxon>
        <taxon>Chordata</taxon>
        <taxon>Craniata</taxon>
        <taxon>Vertebrata</taxon>
        <taxon>Euteleostomi</taxon>
        <taxon>Amphibia</taxon>
        <taxon>Batrachia</taxon>
        <taxon>Anura</taxon>
        <taxon>Neobatrachia</taxon>
        <taxon>Hyloidea</taxon>
        <taxon>Leptodactylidae</taxon>
        <taxon>Leiuperinae</taxon>
        <taxon>Engystomops</taxon>
    </lineage>
</organism>
<dbReference type="SUPFAM" id="SSF54403">
    <property type="entry name" value="Cystatin/monellin"/>
    <property type="match status" value="1"/>
</dbReference>
<feature type="domain" description="Cystatin" evidence="6">
    <location>
        <begin position="22"/>
        <end position="132"/>
    </location>
</feature>
<sequence length="135" mass="14698">MARMCVVLAVLVCLSAITQASQLLGGWEPLDVDSAGVKQAMESALSQYNKQSNDMFQYRAVKVNKAKKQVVSGIKYILDVDVGRTNCRKPATNANACQLHTDPTLAKISTCTFEVFVKPWMGISKLINHSCASST</sequence>
<dbReference type="PROSITE" id="PS00287">
    <property type="entry name" value="CYSTATIN"/>
    <property type="match status" value="1"/>
</dbReference>
<dbReference type="InterPro" id="IPR000010">
    <property type="entry name" value="Cystatin_dom"/>
</dbReference>
<dbReference type="AlphaFoldDB" id="A0AAV7CB61"/>
<accession>A0AAV7CB61</accession>
<dbReference type="CDD" id="cd00042">
    <property type="entry name" value="CY"/>
    <property type="match status" value="1"/>
</dbReference>
<reference evidence="7" key="1">
    <citation type="thesis" date="2020" institute="ProQuest LLC" country="789 East Eisenhower Parkway, Ann Arbor, MI, USA">
        <title>Comparative Genomics and Chromosome Evolution.</title>
        <authorList>
            <person name="Mudd A.B."/>
        </authorList>
    </citation>
    <scope>NUCLEOTIDE SEQUENCE</scope>
    <source>
        <strain evidence="7">237g6f4</strain>
        <tissue evidence="7">Blood</tissue>
    </source>
</reference>
<dbReference type="InterPro" id="IPR018073">
    <property type="entry name" value="Prot_inh_cystat_CS"/>
</dbReference>
<keyword evidence="8" id="KW-1185">Reference proteome</keyword>
<keyword evidence="5" id="KW-0732">Signal</keyword>
<protein>
    <recommendedName>
        <fullName evidence="6">Cystatin domain-containing protein</fullName>
    </recommendedName>
</protein>
<dbReference type="FunFam" id="3.10.450.10:FF:000004">
    <property type="entry name" value="Cystatin C"/>
    <property type="match status" value="1"/>
</dbReference>
<evidence type="ECO:0000313" key="7">
    <source>
        <dbReference type="EMBL" id="KAG8582265.1"/>
    </source>
</evidence>
<keyword evidence="2" id="KW-0646">Protease inhibitor</keyword>
<dbReference type="SMART" id="SM00043">
    <property type="entry name" value="CY"/>
    <property type="match status" value="1"/>
</dbReference>
<comment type="similarity">
    <text evidence="1">Belongs to the cystatin family.</text>
</comment>
<name>A0AAV7CB61_ENGPU</name>